<proteinExistence type="predicted"/>
<gene>
    <name evidence="3" type="ORF">AMORRO_LOCUS4660</name>
</gene>
<evidence type="ECO:0000256" key="1">
    <source>
        <dbReference type="ARBA" id="ARBA00016056"/>
    </source>
</evidence>
<dbReference type="EMBL" id="CAJVPV010002594">
    <property type="protein sequence ID" value="CAG8530746.1"/>
    <property type="molecule type" value="Genomic_DNA"/>
</dbReference>
<accession>A0A9N9AFL0</accession>
<dbReference type="OrthoDB" id="2322303at2759"/>
<name>A0A9N9AFL0_9GLOM</name>
<evidence type="ECO:0000259" key="2">
    <source>
        <dbReference type="Pfam" id="PF02221"/>
    </source>
</evidence>
<dbReference type="InterPro" id="IPR003172">
    <property type="entry name" value="ML_dom"/>
</dbReference>
<evidence type="ECO:0000313" key="4">
    <source>
        <dbReference type="Proteomes" id="UP000789342"/>
    </source>
</evidence>
<protein>
    <recommendedName>
        <fullName evidence="1">Phosphatidylglycerol/phosphatidylinositol transfer protein</fullName>
    </recommendedName>
</protein>
<dbReference type="AlphaFoldDB" id="A0A9N9AFL0"/>
<reference evidence="3" key="1">
    <citation type="submission" date="2021-06" db="EMBL/GenBank/DDBJ databases">
        <authorList>
            <person name="Kallberg Y."/>
            <person name="Tangrot J."/>
            <person name="Rosling A."/>
        </authorList>
    </citation>
    <scope>NUCLEOTIDE SEQUENCE</scope>
    <source>
        <strain evidence="3">CL551</strain>
    </source>
</reference>
<evidence type="ECO:0000313" key="3">
    <source>
        <dbReference type="EMBL" id="CAG8530746.1"/>
    </source>
</evidence>
<organism evidence="3 4">
    <name type="scientific">Acaulospora morrowiae</name>
    <dbReference type="NCBI Taxonomy" id="94023"/>
    <lineage>
        <taxon>Eukaryota</taxon>
        <taxon>Fungi</taxon>
        <taxon>Fungi incertae sedis</taxon>
        <taxon>Mucoromycota</taxon>
        <taxon>Glomeromycotina</taxon>
        <taxon>Glomeromycetes</taxon>
        <taxon>Diversisporales</taxon>
        <taxon>Acaulosporaceae</taxon>
        <taxon>Acaulospora</taxon>
    </lineage>
</organism>
<dbReference type="Proteomes" id="UP000789342">
    <property type="component" value="Unassembled WGS sequence"/>
</dbReference>
<dbReference type="InterPro" id="IPR014756">
    <property type="entry name" value="Ig_E-set"/>
</dbReference>
<keyword evidence="4" id="KW-1185">Reference proteome</keyword>
<feature type="domain" description="MD-2-related lipid-recognition" evidence="2">
    <location>
        <begin position="27"/>
        <end position="114"/>
    </location>
</feature>
<sequence>MLTIINANSFRKRATLFGPCPNINDTFSVKMDPDPLFSPHLVTFTLSGEETSGRNIDPLSSVVVTIGAEFPVQPPSTFLACNSTDCPLFSGDPYTTSGTFLLNASLPPSYQIIFTIGNINSSSPQIEFQHDITLACAMATVTSS</sequence>
<dbReference type="Pfam" id="PF02221">
    <property type="entry name" value="E1_DerP2_DerF2"/>
    <property type="match status" value="1"/>
</dbReference>
<dbReference type="Gene3D" id="2.60.40.770">
    <property type="match status" value="1"/>
</dbReference>
<dbReference type="SUPFAM" id="SSF81296">
    <property type="entry name" value="E set domains"/>
    <property type="match status" value="1"/>
</dbReference>
<comment type="caution">
    <text evidence="3">The sequence shown here is derived from an EMBL/GenBank/DDBJ whole genome shotgun (WGS) entry which is preliminary data.</text>
</comment>